<evidence type="ECO:0000256" key="1">
    <source>
        <dbReference type="ARBA" id="ARBA00023270"/>
    </source>
</evidence>
<sequence length="222" mass="24574">MMNMLIDSAHIPEIERLLDSFPAGGVTTNPALIARENKPFKQQIQDIRRLLPEHLPLHAQEIADHWRDMVDQAKALYNWLDGNVSVKIPVTTQGLYAIRKLAAENIQTTGTTVYTAAQAVLAAKAGASYVAPYVNRIDQEYGNGAGVVKTIVGLFNTNCLNCKVLAASFKHNRQILAVMEAGSHEATISPELISRLADHPAVDRDIHAFREIWHSQYGTFSF</sequence>
<dbReference type="PANTHER" id="PTHR10683">
    <property type="entry name" value="TRANSALDOLASE"/>
    <property type="match status" value="1"/>
</dbReference>
<comment type="caution">
    <text evidence="2">The sequence shown here is derived from an EMBL/GenBank/DDBJ whole genome shotgun (WGS) entry which is preliminary data.</text>
</comment>
<dbReference type="Pfam" id="PF00923">
    <property type="entry name" value="TAL_FSA"/>
    <property type="match status" value="1"/>
</dbReference>
<evidence type="ECO:0000313" key="2">
    <source>
        <dbReference type="EMBL" id="TWL25935.1"/>
    </source>
</evidence>
<dbReference type="InterPro" id="IPR001585">
    <property type="entry name" value="TAL/FSA"/>
</dbReference>
<accession>A0A8B5YBA9</accession>
<dbReference type="PANTHER" id="PTHR10683:SF36">
    <property type="entry name" value="TRANSALDOLASE"/>
    <property type="match status" value="1"/>
</dbReference>
<dbReference type="SUPFAM" id="SSF51569">
    <property type="entry name" value="Aldolase"/>
    <property type="match status" value="1"/>
</dbReference>
<dbReference type="InterPro" id="IPR018225">
    <property type="entry name" value="Transaldolase_AS"/>
</dbReference>
<name>A0A8B5YBA9_BACLI</name>
<protein>
    <submittedName>
        <fullName evidence="2">Fructose-6-phosphate aldolase 1</fullName>
    </submittedName>
</protein>
<dbReference type="Proteomes" id="UP000435910">
    <property type="component" value="Unassembled WGS sequence"/>
</dbReference>
<dbReference type="InterPro" id="IPR013785">
    <property type="entry name" value="Aldolase_TIM"/>
</dbReference>
<dbReference type="PROSITE" id="PS00958">
    <property type="entry name" value="TRANSALDOLASE_2"/>
    <property type="match status" value="1"/>
</dbReference>
<proteinExistence type="predicted"/>
<keyword evidence="1" id="KW-0704">Schiff base</keyword>
<dbReference type="AlphaFoldDB" id="A0A8B5YBA9"/>
<dbReference type="Gene3D" id="3.20.20.70">
    <property type="entry name" value="Aldolase class I"/>
    <property type="match status" value="1"/>
</dbReference>
<dbReference type="EMBL" id="NILC01000025">
    <property type="protein sequence ID" value="TWL25935.1"/>
    <property type="molecule type" value="Genomic_DNA"/>
</dbReference>
<dbReference type="PROSITE" id="PS01054">
    <property type="entry name" value="TRANSALDOLASE_1"/>
    <property type="match status" value="1"/>
</dbReference>
<evidence type="ECO:0000313" key="3">
    <source>
        <dbReference type="Proteomes" id="UP000435910"/>
    </source>
</evidence>
<dbReference type="GO" id="GO:0005975">
    <property type="term" value="P:carbohydrate metabolic process"/>
    <property type="evidence" value="ECO:0007669"/>
    <property type="project" value="InterPro"/>
</dbReference>
<reference evidence="2 3" key="1">
    <citation type="submission" date="2019-06" db="EMBL/GenBank/DDBJ databases">
        <title>Genome sequence analysis of &gt;100 Bacillus licheniformis strains suggests intrinsic resistance to this species.</title>
        <authorList>
            <person name="Wels M."/>
            <person name="Siezen R.J."/>
            <person name="Johansen E."/>
            <person name="Stuer-Lauridsen B."/>
            <person name="Bjerre K."/>
            <person name="Nielsen B.K.K."/>
        </authorList>
    </citation>
    <scope>NUCLEOTIDE SEQUENCE [LARGE SCALE GENOMIC DNA]</scope>
    <source>
        <strain evidence="2 3">BAC-16736</strain>
    </source>
</reference>
<organism evidence="2 3">
    <name type="scientific">Bacillus licheniformis</name>
    <dbReference type="NCBI Taxonomy" id="1402"/>
    <lineage>
        <taxon>Bacteria</taxon>
        <taxon>Bacillati</taxon>
        <taxon>Bacillota</taxon>
        <taxon>Bacilli</taxon>
        <taxon>Bacillales</taxon>
        <taxon>Bacillaceae</taxon>
        <taxon>Bacillus</taxon>
    </lineage>
</organism>
<gene>
    <name evidence="2" type="ORF">CHCC16736_2393</name>
</gene>